<dbReference type="PROSITE" id="PS50894">
    <property type="entry name" value="HPT"/>
    <property type="match status" value="1"/>
</dbReference>
<dbReference type="SMART" id="SM00387">
    <property type="entry name" value="HATPase_c"/>
    <property type="match status" value="1"/>
</dbReference>
<dbReference type="InterPro" id="IPR004358">
    <property type="entry name" value="Sig_transdc_His_kin-like_C"/>
</dbReference>
<dbReference type="PANTHER" id="PTHR45339:SF1">
    <property type="entry name" value="HYBRID SIGNAL TRANSDUCTION HISTIDINE KINASE J"/>
    <property type="match status" value="1"/>
</dbReference>
<dbReference type="CDD" id="cd00130">
    <property type="entry name" value="PAS"/>
    <property type="match status" value="1"/>
</dbReference>
<dbReference type="Pfam" id="PF01627">
    <property type="entry name" value="Hpt"/>
    <property type="match status" value="1"/>
</dbReference>
<keyword evidence="14" id="KW-0843">Virulence</keyword>
<evidence type="ECO:0000256" key="21">
    <source>
        <dbReference type="PROSITE-ProRule" id="PRU00169"/>
    </source>
</evidence>
<dbReference type="InterPro" id="IPR036097">
    <property type="entry name" value="HisK_dim/P_sf"/>
</dbReference>
<feature type="domain" description="Response regulatory" evidence="24">
    <location>
        <begin position="727"/>
        <end position="850"/>
    </location>
</feature>
<dbReference type="Pfam" id="PF02518">
    <property type="entry name" value="HATPase_c"/>
    <property type="match status" value="1"/>
</dbReference>
<protein>
    <recommendedName>
        <fullName evidence="18">Sensory/regulatory protein RpfC</fullName>
        <ecNumber evidence="3">2.7.13.3</ecNumber>
    </recommendedName>
    <alternativeName>
        <fullName evidence="19">Virulence sensor protein BvgS</fullName>
    </alternativeName>
</protein>
<feature type="domain" description="PAS" evidence="25">
    <location>
        <begin position="340"/>
        <end position="388"/>
    </location>
</feature>
<keyword evidence="5 21" id="KW-0597">Phosphoprotein</keyword>
<feature type="domain" description="Histidine kinase" evidence="23">
    <location>
        <begin position="488"/>
        <end position="709"/>
    </location>
</feature>
<accession>A0A1P8JQ95</accession>
<dbReference type="InterPro" id="IPR001789">
    <property type="entry name" value="Sig_transdc_resp-reg_receiver"/>
</dbReference>
<sequence length="1254" mass="134131">MALAWLLAGGALAYWLSNRIVVAHVEAIAASADHDAVATARIIDRSFIEMASIAQMVARQRQTLELALKYNERHQDGPMPQAVRRDALREDFQVRTLSEFLEQIADDIGYSRIFVLDARGAVTASSDWRKPESMLGQSQRDSVFFSDSVAMGRSLQFTAGLAPDLPGFYFSSRIDQWGVPLGAAVIKQDADQVLTILSGGRLALVVDRQGTVVSGSRADYILRHIGPLAEDRADPAAARDVPAADGRPTLPIARPARVLNAGHWRVDGDDYLVTRKPLAQNAYQLITLSGLGDIQATRRWHAAVAAVVLLLGLALILLGHRIARQSGQKHEDELRIHTEHNLFLQAMIDRIPSPVFYKDREGRFLGCNKTFLSAFDYRLEDLIGRTVLEMKLSDETKRPAFLALHEEQLALMNKGTDLHREQVLTFSDGQPHNTLYSVSTFENAQGEVAGVVGAMVDVTPLVHAQAELRKALALAEEATQAKSIFLANMSHEIRTPMNAVIGLSHLALKTELSPRQRDYLTKIHTAGMSLLGLINDILDFSKIEAGKLEIEAVDFELDQVLANATALVADRAADRGLELLLDVSPTVTQSLVGDPLRLGQVLANLLSNAVKFTEHGSVTVTVRQTEATAERVQLQIDVSDTGIGMDATQQARLFSAFTQADGSVTRKYGGTGLGLAITRNLVELMGGHIEVHSAPGLGSSFGFSIWFGVGGARTSRNVVPDVLNRARVLVVDDNASARHILAEHLRALGAGLSVSEMDSGARALDAVREADADHPFDVVILDWKMPGLDGIETARRLRADTSLGAPPRLVMATAFGQDEVRSQARGVGIEAFLVKPVSQSTLADTLMDMFAHQAASAESSLPPGPAVADAVAGSMAGLRLLLVEDNEINQQIALELLRGAGAEVQWADNGRKAVDMVLAAGPSAFHAVLMDLQMPVMGGLEATRLIRADARFQALPIIAMTAHAMREERERCTAAGMVDHISKPLDPNSMLLTVARWARSHTAASAAPAPEAPEAPDAPAPPAGIGAPMAQAVASPVGDQPPANPFATGALASVPGLDGQVGLRRVAGNQALYLRLLGQFLQNHSQTPQHLDQALERGDREAALRMAHTIKGVAGNIGLGPLAQAAAALEDALRQGLGPAELAPALARFQTANASAVDGLRQALALPLERASTTGGMPDGPPVPTLPIQPAATALAALTRLLEDSDSEAVTFFESQASHLRTAMPPETFGAMEAAVQRFDFEAALRLIRPLQGA</sequence>
<feature type="modified residue" description="4-aspartylphosphate" evidence="21">
    <location>
        <position position="931"/>
    </location>
</feature>
<evidence type="ECO:0000256" key="12">
    <source>
        <dbReference type="ARBA" id="ARBA00022989"/>
    </source>
</evidence>
<dbReference type="SUPFAM" id="SSF47226">
    <property type="entry name" value="Histidine-containing phosphotransfer domain, HPT domain"/>
    <property type="match status" value="1"/>
</dbReference>
<comment type="subcellular location">
    <subcellularLocation>
        <location evidence="2">Cell membrane</location>
        <topology evidence="2">Multi-pass membrane protein</topology>
    </subcellularLocation>
</comment>
<organism evidence="28 29">
    <name type="scientific">Rhodoferax koreensis</name>
    <dbReference type="NCBI Taxonomy" id="1842727"/>
    <lineage>
        <taxon>Bacteria</taxon>
        <taxon>Pseudomonadati</taxon>
        <taxon>Pseudomonadota</taxon>
        <taxon>Betaproteobacteria</taxon>
        <taxon>Burkholderiales</taxon>
        <taxon>Comamonadaceae</taxon>
        <taxon>Rhodoferax</taxon>
    </lineage>
</organism>
<evidence type="ECO:0000259" key="25">
    <source>
        <dbReference type="PROSITE" id="PS50112"/>
    </source>
</evidence>
<dbReference type="Gene3D" id="1.10.287.130">
    <property type="match status" value="1"/>
</dbReference>
<dbReference type="GO" id="GO:0005886">
    <property type="term" value="C:plasma membrane"/>
    <property type="evidence" value="ECO:0007669"/>
    <property type="project" value="UniProtKB-SubCell"/>
</dbReference>
<dbReference type="KEGG" id="rhy:RD110_00685"/>
<dbReference type="InterPro" id="IPR036890">
    <property type="entry name" value="HATPase_C_sf"/>
</dbReference>
<keyword evidence="10" id="KW-0418">Kinase</keyword>
<dbReference type="InterPro" id="IPR013656">
    <property type="entry name" value="PAS_4"/>
</dbReference>
<dbReference type="CDD" id="cd00082">
    <property type="entry name" value="HisKA"/>
    <property type="match status" value="1"/>
</dbReference>
<dbReference type="InterPro" id="IPR003594">
    <property type="entry name" value="HATPase_dom"/>
</dbReference>
<dbReference type="InterPro" id="IPR005467">
    <property type="entry name" value="His_kinase_dom"/>
</dbReference>
<dbReference type="Gene3D" id="3.40.50.2300">
    <property type="match status" value="2"/>
</dbReference>
<keyword evidence="15" id="KW-0472">Membrane</keyword>
<evidence type="ECO:0000313" key="29">
    <source>
        <dbReference type="Proteomes" id="UP000186609"/>
    </source>
</evidence>
<dbReference type="SMART" id="SM00091">
    <property type="entry name" value="PAS"/>
    <property type="match status" value="1"/>
</dbReference>
<evidence type="ECO:0000256" key="22">
    <source>
        <dbReference type="SAM" id="MobiDB-lite"/>
    </source>
</evidence>
<keyword evidence="7" id="KW-0812">Transmembrane</keyword>
<comment type="function">
    <text evidence="16">Member of the two-component regulatory system BvgS/BvgA. Phosphorylates BvgA via a four-step phosphorelay in response to environmental signals.</text>
</comment>
<dbReference type="SMART" id="SM00448">
    <property type="entry name" value="REC"/>
    <property type="match status" value="2"/>
</dbReference>
<feature type="modified residue" description="4-aspartylphosphate" evidence="21">
    <location>
        <position position="782"/>
    </location>
</feature>
<dbReference type="Pfam" id="PF00072">
    <property type="entry name" value="Response_reg"/>
    <property type="match status" value="2"/>
</dbReference>
<evidence type="ECO:0000256" key="3">
    <source>
        <dbReference type="ARBA" id="ARBA00012438"/>
    </source>
</evidence>
<evidence type="ECO:0000256" key="17">
    <source>
        <dbReference type="ARBA" id="ARBA00064003"/>
    </source>
</evidence>
<feature type="compositionally biased region" description="Pro residues" evidence="22">
    <location>
        <begin position="1010"/>
        <end position="1022"/>
    </location>
</feature>
<dbReference type="FunFam" id="1.10.287.130:FF:000002">
    <property type="entry name" value="Two-component osmosensing histidine kinase"/>
    <property type="match status" value="1"/>
</dbReference>
<name>A0A1P8JQ95_9BURK</name>
<dbReference type="PROSITE" id="PS50109">
    <property type="entry name" value="HIS_KIN"/>
    <property type="match status" value="1"/>
</dbReference>
<dbReference type="Pfam" id="PF08448">
    <property type="entry name" value="PAS_4"/>
    <property type="match status" value="1"/>
</dbReference>
<dbReference type="SUPFAM" id="SSF55874">
    <property type="entry name" value="ATPase domain of HSP90 chaperone/DNA topoisomerase II/histidine kinase"/>
    <property type="match status" value="1"/>
</dbReference>
<dbReference type="PROSITE" id="PS50110">
    <property type="entry name" value="RESPONSE_REGULATORY"/>
    <property type="match status" value="2"/>
</dbReference>
<feature type="region of interest" description="Disordered" evidence="22">
    <location>
        <begin position="1003"/>
        <end position="1028"/>
    </location>
</feature>
<feature type="domain" description="PAC" evidence="26">
    <location>
        <begin position="418"/>
        <end position="470"/>
    </location>
</feature>
<evidence type="ECO:0000256" key="18">
    <source>
        <dbReference type="ARBA" id="ARBA00068150"/>
    </source>
</evidence>
<dbReference type="EMBL" id="CP019236">
    <property type="protein sequence ID" value="APW35908.1"/>
    <property type="molecule type" value="Genomic_DNA"/>
</dbReference>
<evidence type="ECO:0000256" key="19">
    <source>
        <dbReference type="ARBA" id="ARBA00070152"/>
    </source>
</evidence>
<gene>
    <name evidence="28" type="ORF">RD110_00685</name>
</gene>
<dbReference type="STRING" id="1842727.RD110_00685"/>
<reference evidence="28 29" key="1">
    <citation type="submission" date="2017-01" db="EMBL/GenBank/DDBJ databases">
        <authorList>
            <person name="Mah S.A."/>
            <person name="Swanson W.J."/>
            <person name="Moy G.W."/>
            <person name="Vacquier V.D."/>
        </authorList>
    </citation>
    <scope>NUCLEOTIDE SEQUENCE [LARGE SCALE GENOMIC DNA]</scope>
    <source>
        <strain evidence="28 29">DCY110</strain>
    </source>
</reference>
<dbReference type="InterPro" id="IPR035965">
    <property type="entry name" value="PAS-like_dom_sf"/>
</dbReference>
<evidence type="ECO:0000313" key="28">
    <source>
        <dbReference type="EMBL" id="APW35908.1"/>
    </source>
</evidence>
<comment type="subunit">
    <text evidence="17">At low DSF concentrations, interacts with RpfF.</text>
</comment>
<evidence type="ECO:0000256" key="16">
    <source>
        <dbReference type="ARBA" id="ARBA00058004"/>
    </source>
</evidence>
<dbReference type="GO" id="GO:0005524">
    <property type="term" value="F:ATP binding"/>
    <property type="evidence" value="ECO:0007669"/>
    <property type="project" value="UniProtKB-KW"/>
</dbReference>
<evidence type="ECO:0000256" key="4">
    <source>
        <dbReference type="ARBA" id="ARBA00022475"/>
    </source>
</evidence>
<dbReference type="Gene3D" id="3.30.565.10">
    <property type="entry name" value="Histidine kinase-like ATPase, C-terminal domain"/>
    <property type="match status" value="1"/>
</dbReference>
<dbReference type="InterPro" id="IPR003661">
    <property type="entry name" value="HisK_dim/P_dom"/>
</dbReference>
<dbReference type="SUPFAM" id="SSF47384">
    <property type="entry name" value="Homodimeric domain of signal transducing histidine kinase"/>
    <property type="match status" value="1"/>
</dbReference>
<evidence type="ECO:0000256" key="7">
    <source>
        <dbReference type="ARBA" id="ARBA00022692"/>
    </source>
</evidence>
<comment type="catalytic activity">
    <reaction evidence="1">
        <text>ATP + protein L-histidine = ADP + protein N-phospho-L-histidine.</text>
        <dbReference type="EC" id="2.7.13.3"/>
    </reaction>
</comment>
<evidence type="ECO:0000256" key="8">
    <source>
        <dbReference type="ARBA" id="ARBA00022729"/>
    </source>
</evidence>
<keyword evidence="12" id="KW-1133">Transmembrane helix</keyword>
<feature type="modified residue" description="Phosphohistidine" evidence="20">
    <location>
        <position position="1108"/>
    </location>
</feature>
<dbReference type="CDD" id="cd16922">
    <property type="entry name" value="HATPase_EvgS-ArcB-TorS-like"/>
    <property type="match status" value="1"/>
</dbReference>
<evidence type="ECO:0000259" key="24">
    <source>
        <dbReference type="PROSITE" id="PS50110"/>
    </source>
</evidence>
<evidence type="ECO:0000256" key="2">
    <source>
        <dbReference type="ARBA" id="ARBA00004651"/>
    </source>
</evidence>
<keyword evidence="4" id="KW-1003">Cell membrane</keyword>
<keyword evidence="6" id="KW-0808">Transferase</keyword>
<dbReference type="SMART" id="SM00388">
    <property type="entry name" value="HisKA"/>
    <property type="match status" value="1"/>
</dbReference>
<dbReference type="Gene3D" id="1.20.120.160">
    <property type="entry name" value="HPT domain"/>
    <property type="match status" value="1"/>
</dbReference>
<dbReference type="PRINTS" id="PR00344">
    <property type="entry name" value="BCTRLSENSOR"/>
</dbReference>
<dbReference type="EC" id="2.7.13.3" evidence="3"/>
<keyword evidence="8" id="KW-0732">Signal</keyword>
<dbReference type="InterPro" id="IPR000014">
    <property type="entry name" value="PAS"/>
</dbReference>
<dbReference type="PROSITE" id="PS50112">
    <property type="entry name" value="PAS"/>
    <property type="match status" value="1"/>
</dbReference>
<dbReference type="CDD" id="cd17546">
    <property type="entry name" value="REC_hyHK_CKI1_RcsC-like"/>
    <property type="match status" value="2"/>
</dbReference>
<evidence type="ECO:0000259" key="26">
    <source>
        <dbReference type="PROSITE" id="PS50113"/>
    </source>
</evidence>
<evidence type="ECO:0000256" key="20">
    <source>
        <dbReference type="PROSITE-ProRule" id="PRU00110"/>
    </source>
</evidence>
<evidence type="ECO:0000256" key="14">
    <source>
        <dbReference type="ARBA" id="ARBA00023026"/>
    </source>
</evidence>
<keyword evidence="29" id="KW-1185">Reference proteome</keyword>
<dbReference type="InterPro" id="IPR011006">
    <property type="entry name" value="CheY-like_superfamily"/>
</dbReference>
<dbReference type="NCBIfam" id="TIGR00229">
    <property type="entry name" value="sensory_box"/>
    <property type="match status" value="1"/>
</dbReference>
<dbReference type="Proteomes" id="UP000186609">
    <property type="component" value="Chromosome"/>
</dbReference>
<keyword evidence="9" id="KW-0547">Nucleotide-binding</keyword>
<dbReference type="SMART" id="SM00073">
    <property type="entry name" value="HPT"/>
    <property type="match status" value="1"/>
</dbReference>
<dbReference type="InterPro" id="IPR036641">
    <property type="entry name" value="HPT_dom_sf"/>
</dbReference>
<keyword evidence="13" id="KW-0902">Two-component regulatory system</keyword>
<feature type="domain" description="Response regulatory" evidence="24">
    <location>
        <begin position="879"/>
        <end position="998"/>
    </location>
</feature>
<dbReference type="GO" id="GO:0000155">
    <property type="term" value="F:phosphorelay sensor kinase activity"/>
    <property type="evidence" value="ECO:0007669"/>
    <property type="project" value="InterPro"/>
</dbReference>
<dbReference type="SUPFAM" id="SSF55785">
    <property type="entry name" value="PYP-like sensor domain (PAS domain)"/>
    <property type="match status" value="1"/>
</dbReference>
<evidence type="ECO:0000256" key="15">
    <source>
        <dbReference type="ARBA" id="ARBA00023136"/>
    </source>
</evidence>
<evidence type="ECO:0000259" key="23">
    <source>
        <dbReference type="PROSITE" id="PS50109"/>
    </source>
</evidence>
<dbReference type="PROSITE" id="PS50113">
    <property type="entry name" value="PAC"/>
    <property type="match status" value="1"/>
</dbReference>
<keyword evidence="11" id="KW-0067">ATP-binding</keyword>
<dbReference type="SUPFAM" id="SSF52172">
    <property type="entry name" value="CheY-like"/>
    <property type="match status" value="2"/>
</dbReference>
<evidence type="ECO:0000256" key="1">
    <source>
        <dbReference type="ARBA" id="ARBA00000085"/>
    </source>
</evidence>
<evidence type="ECO:0000256" key="13">
    <source>
        <dbReference type="ARBA" id="ARBA00023012"/>
    </source>
</evidence>
<evidence type="ECO:0000256" key="10">
    <source>
        <dbReference type="ARBA" id="ARBA00022777"/>
    </source>
</evidence>
<dbReference type="InterPro" id="IPR000700">
    <property type="entry name" value="PAS-assoc_C"/>
</dbReference>
<feature type="domain" description="HPt" evidence="27">
    <location>
        <begin position="1069"/>
        <end position="1164"/>
    </location>
</feature>
<dbReference type="FunFam" id="3.30.565.10:FF:000010">
    <property type="entry name" value="Sensor histidine kinase RcsC"/>
    <property type="match status" value="1"/>
</dbReference>
<evidence type="ECO:0000256" key="6">
    <source>
        <dbReference type="ARBA" id="ARBA00022679"/>
    </source>
</evidence>
<evidence type="ECO:0000259" key="27">
    <source>
        <dbReference type="PROSITE" id="PS50894"/>
    </source>
</evidence>
<dbReference type="InterPro" id="IPR008207">
    <property type="entry name" value="Sig_transdc_His_kin_Hpt_dom"/>
</dbReference>
<evidence type="ECO:0000256" key="11">
    <source>
        <dbReference type="ARBA" id="ARBA00022840"/>
    </source>
</evidence>
<proteinExistence type="predicted"/>
<evidence type="ECO:0000256" key="9">
    <source>
        <dbReference type="ARBA" id="ARBA00022741"/>
    </source>
</evidence>
<dbReference type="PANTHER" id="PTHR45339">
    <property type="entry name" value="HYBRID SIGNAL TRANSDUCTION HISTIDINE KINASE J"/>
    <property type="match status" value="1"/>
</dbReference>
<dbReference type="Gene3D" id="3.30.450.20">
    <property type="entry name" value="PAS domain"/>
    <property type="match status" value="2"/>
</dbReference>
<evidence type="ECO:0000256" key="5">
    <source>
        <dbReference type="ARBA" id="ARBA00022553"/>
    </source>
</evidence>
<dbReference type="AlphaFoldDB" id="A0A1P8JQ95"/>
<dbReference type="Pfam" id="PF00512">
    <property type="entry name" value="HisKA"/>
    <property type="match status" value="1"/>
</dbReference>